<sequence>MAIGRITININGCKINSMENGSVVSLKGTVQKRKTNSYKESFGYGYQNGDGVFIHGEASAILDQDIVDSIRRKGSL</sequence>
<organism evidence="1 2">
    <name type="scientific">Neobacillus piezotolerans</name>
    <dbReference type="NCBI Taxonomy" id="2259171"/>
    <lineage>
        <taxon>Bacteria</taxon>
        <taxon>Bacillati</taxon>
        <taxon>Bacillota</taxon>
        <taxon>Bacilli</taxon>
        <taxon>Bacillales</taxon>
        <taxon>Bacillaceae</taxon>
        <taxon>Neobacillus</taxon>
    </lineage>
</organism>
<dbReference type="RefSeq" id="WP_115450195.1">
    <property type="nucleotide sequence ID" value="NZ_QNQT01000001.1"/>
</dbReference>
<protein>
    <submittedName>
        <fullName evidence="1">Uncharacterized protein</fullName>
    </submittedName>
</protein>
<keyword evidence="2" id="KW-1185">Reference proteome</keyword>
<dbReference type="OrthoDB" id="2922344at2"/>
<name>A0A3D8GVT0_9BACI</name>
<evidence type="ECO:0000313" key="2">
    <source>
        <dbReference type="Proteomes" id="UP000257144"/>
    </source>
</evidence>
<proteinExistence type="predicted"/>
<accession>A0A3D8GVT0</accession>
<dbReference type="EMBL" id="QNQT01000001">
    <property type="protein sequence ID" value="RDU38271.1"/>
    <property type="molecule type" value="Genomic_DNA"/>
</dbReference>
<evidence type="ECO:0000313" key="1">
    <source>
        <dbReference type="EMBL" id="RDU38271.1"/>
    </source>
</evidence>
<dbReference type="AlphaFoldDB" id="A0A3D8GVT0"/>
<reference evidence="1 2" key="1">
    <citation type="submission" date="2018-07" db="EMBL/GenBank/DDBJ databases">
        <title>Bacillus sp. YLB-04 draft genome sequence.</title>
        <authorList>
            <person name="Yu L."/>
            <person name="Tang X."/>
        </authorList>
    </citation>
    <scope>NUCLEOTIDE SEQUENCE [LARGE SCALE GENOMIC DNA]</scope>
    <source>
        <strain evidence="1 2">YLB-04</strain>
    </source>
</reference>
<comment type="caution">
    <text evidence="1">The sequence shown here is derived from an EMBL/GenBank/DDBJ whole genome shotgun (WGS) entry which is preliminary data.</text>
</comment>
<gene>
    <name evidence="1" type="ORF">DRW41_01495</name>
</gene>
<dbReference type="Proteomes" id="UP000257144">
    <property type="component" value="Unassembled WGS sequence"/>
</dbReference>